<evidence type="ECO:0000313" key="11">
    <source>
        <dbReference type="EMBL" id="ANF17169.1"/>
    </source>
</evidence>
<dbReference type="GO" id="GO:0006281">
    <property type="term" value="P:DNA repair"/>
    <property type="evidence" value="ECO:0007669"/>
    <property type="project" value="UniProtKB-KW"/>
</dbReference>
<evidence type="ECO:0000256" key="3">
    <source>
        <dbReference type="ARBA" id="ARBA00022763"/>
    </source>
</evidence>
<keyword evidence="12" id="KW-1185">Reference proteome</keyword>
<evidence type="ECO:0000313" key="12">
    <source>
        <dbReference type="Proteomes" id="UP000077654"/>
    </source>
</evidence>
<dbReference type="CDD" id="cd22353">
    <property type="entry name" value="RecC_C-like"/>
    <property type="match status" value="1"/>
</dbReference>
<evidence type="ECO:0000256" key="2">
    <source>
        <dbReference type="ARBA" id="ARBA00022741"/>
    </source>
</evidence>
<dbReference type="Pfam" id="PF17946">
    <property type="entry name" value="RecC_C"/>
    <property type="match status" value="1"/>
</dbReference>
<dbReference type="OrthoDB" id="9762834at2"/>
<dbReference type="GO" id="GO:0003677">
    <property type="term" value="F:DNA binding"/>
    <property type="evidence" value="ECO:0007669"/>
    <property type="project" value="UniProtKB-KW"/>
</dbReference>
<name>A0A172WDV9_BUCSC</name>
<dbReference type="GO" id="GO:0005524">
    <property type="term" value="F:ATP binding"/>
    <property type="evidence" value="ECO:0007669"/>
    <property type="project" value="UniProtKB-KW"/>
</dbReference>
<dbReference type="PANTHER" id="PTHR30591:SF1">
    <property type="entry name" value="RECBCD ENZYME SUBUNIT RECC"/>
    <property type="match status" value="1"/>
</dbReference>
<evidence type="ECO:0000256" key="6">
    <source>
        <dbReference type="ARBA" id="ARBA00022839"/>
    </source>
</evidence>
<dbReference type="PATRIC" id="fig|118110.3.peg.412"/>
<dbReference type="GO" id="GO:0006310">
    <property type="term" value="P:DNA recombination"/>
    <property type="evidence" value="ECO:0007669"/>
    <property type="project" value="TreeGrafter"/>
</dbReference>
<organism evidence="11 12">
    <name type="scientific">Buchnera aphidicola subsp. Schlechtendalia chinensis</name>
    <dbReference type="NCBI Taxonomy" id="118110"/>
    <lineage>
        <taxon>Bacteria</taxon>
        <taxon>Pseudomonadati</taxon>
        <taxon>Pseudomonadota</taxon>
        <taxon>Gammaproteobacteria</taxon>
        <taxon>Enterobacterales</taxon>
        <taxon>Erwiniaceae</taxon>
        <taxon>Buchnera</taxon>
    </lineage>
</organism>
<dbReference type="PANTHER" id="PTHR30591">
    <property type="entry name" value="RECBCD ENZYME SUBUNIT RECC"/>
    <property type="match status" value="1"/>
</dbReference>
<dbReference type="Gene3D" id="3.40.50.10930">
    <property type="match status" value="1"/>
</dbReference>
<reference evidence="11 12" key="1">
    <citation type="submission" date="2015-04" db="EMBL/GenBank/DDBJ databases">
        <title>Buchnera aphidicola assembly.</title>
        <authorList>
            <person name="Zhang Y."/>
        </authorList>
    </citation>
    <scope>NUCLEOTIDE SEQUENCE [LARGE SCALE GENOMIC DNA]</scope>
    <source>
        <strain evidence="11 12">SC</strain>
    </source>
</reference>
<dbReference type="InterPro" id="IPR041500">
    <property type="entry name" value="RecC_C"/>
</dbReference>
<dbReference type="Pfam" id="PF04257">
    <property type="entry name" value="Exonuc_V_gamma"/>
    <property type="match status" value="1"/>
</dbReference>
<keyword evidence="4" id="KW-0378">Hydrolase</keyword>
<dbReference type="Proteomes" id="UP000077654">
    <property type="component" value="Chromosome"/>
</dbReference>
<dbReference type="Gene3D" id="1.10.10.990">
    <property type="match status" value="1"/>
</dbReference>
<keyword evidence="8" id="KW-0238">DNA-binding</keyword>
<keyword evidence="6" id="KW-0269">Exonuclease</keyword>
<keyword evidence="9" id="KW-0234">DNA repair</keyword>
<evidence type="ECO:0000259" key="10">
    <source>
        <dbReference type="Pfam" id="PF17946"/>
    </source>
</evidence>
<evidence type="ECO:0000256" key="8">
    <source>
        <dbReference type="ARBA" id="ARBA00023125"/>
    </source>
</evidence>
<protein>
    <recommendedName>
        <fullName evidence="10">RecC C-terminal domain-containing protein</fullName>
    </recommendedName>
</protein>
<gene>
    <name evidence="11" type="ORF">XW81_02065</name>
</gene>
<keyword evidence="3" id="KW-0227">DNA damage</keyword>
<proteinExistence type="predicted"/>
<evidence type="ECO:0000256" key="5">
    <source>
        <dbReference type="ARBA" id="ARBA00022806"/>
    </source>
</evidence>
<accession>A0A172WDV9</accession>
<dbReference type="GO" id="GO:0004527">
    <property type="term" value="F:exonuclease activity"/>
    <property type="evidence" value="ECO:0007669"/>
    <property type="project" value="UniProtKB-KW"/>
</dbReference>
<dbReference type="AlphaFoldDB" id="A0A172WDV9"/>
<evidence type="ECO:0000256" key="7">
    <source>
        <dbReference type="ARBA" id="ARBA00022840"/>
    </source>
</evidence>
<keyword evidence="5" id="KW-0347">Helicase</keyword>
<dbReference type="GO" id="GO:0004386">
    <property type="term" value="F:helicase activity"/>
    <property type="evidence" value="ECO:0007669"/>
    <property type="project" value="UniProtKB-KW"/>
</dbReference>
<dbReference type="InterPro" id="IPR027417">
    <property type="entry name" value="P-loop_NTPase"/>
</dbReference>
<keyword evidence="7" id="KW-0067">ATP-binding</keyword>
<keyword evidence="2" id="KW-0547">Nucleotide-binding</keyword>
<sequence length="959" mass="113951">MDYKLKKKRTQSNSIKSYESLWKTLIEYIKARNQSIQNLSTFLFLFNEKTKKNNMNKFPSRIFIFGNKFLTPYNLIFLKKIQSICKIHFFYVTPYKQEKKILKNFEKEQEKYHTNLTKKNILHFFENTRKLKTSIKEKSNINTNDLSTFGQYALEYTILTNLIQKKEVNLFKIKKPACLLQKIQEKIIKNDFNLQNYKNIENTKKNKNIIFKNDKSISIHECSTLKREIEILHDNLLSILNSNYDIFFHDILIISKDISSYIPFIKSVFNPINNKHHIPFCILSNNHQKKYTILKTIIKILSLPDTFLNNEKIFSLLENPFILKKFQIPEEKIENLRKILQKSQIQFEENANFNTHKSCKNIKICDFSNEASKIFLGKSMNDINYVTWNKMVPYNKLSSKDYENFSKFVTFISFLKKWKKKLSTQKSLQSWKTIFGKLLNELFVQDEIENQEINYIKKILDTIINPGIQENYEKKIPINLLKNELEKNLLKKINIYNHAFGKVTFCNGFILRNIPFKVIHILGMNENFVFQKILTGNFNLIKKYPRICDPNRKHKYKYFFLETLLSAKKILSISYYKNSENNYETHEPSIIISQLLSYISKNFYILEKSEKKNTRELFSHLYHVHTNKPYDTKNFSKNFNFQSFNETWLKISQLKKINTNNFNKTLPKIQSDIINVSDLISFWKHPVKYFFNKRLGIRLNPITTINLHEENYSITKIDHYWISIDILNFLLKQKNIKKLFLYYRYKGIIPLGNLGKIYWENCLSQIIPLYNTIKSIKEKLTHKKIFIQTKKCELFGSLKNISPKGLLRWTPTVIKNKDIIALWIEHLIYCSIHTTGNNSTILGLNKDNLSFTKLESKKANYLLNKYVHGYFQGMNKPILLTNSGINWLKCIHKKRQTSISESKKKIIETWEGNNWNSGEKNDLYLKKVITTLSKENISKICETAKKWILPIIQYTQKNN</sequence>
<evidence type="ECO:0000256" key="9">
    <source>
        <dbReference type="ARBA" id="ARBA00023204"/>
    </source>
</evidence>
<keyword evidence="1" id="KW-0540">Nuclease</keyword>
<evidence type="ECO:0000256" key="1">
    <source>
        <dbReference type="ARBA" id="ARBA00022722"/>
    </source>
</evidence>
<feature type="domain" description="RecC C-terminal" evidence="10">
    <location>
        <begin position="674"/>
        <end position="891"/>
    </location>
</feature>
<dbReference type="RefSeq" id="WP_075474292.1">
    <property type="nucleotide sequence ID" value="NZ_CP011299.1"/>
</dbReference>
<dbReference type="STRING" id="118110.XW81_02065"/>
<dbReference type="Gene3D" id="1.10.486.10">
    <property type="entry name" value="PCRA, domain 4"/>
    <property type="match status" value="1"/>
</dbReference>
<dbReference type="SUPFAM" id="SSF52540">
    <property type="entry name" value="P-loop containing nucleoside triphosphate hydrolases"/>
    <property type="match status" value="2"/>
</dbReference>
<evidence type="ECO:0000256" key="4">
    <source>
        <dbReference type="ARBA" id="ARBA00022801"/>
    </source>
</evidence>
<dbReference type="Gene3D" id="3.40.50.300">
    <property type="entry name" value="P-loop containing nucleotide triphosphate hydrolases"/>
    <property type="match status" value="1"/>
</dbReference>
<dbReference type="SUPFAM" id="SSF52980">
    <property type="entry name" value="Restriction endonuclease-like"/>
    <property type="match status" value="1"/>
</dbReference>
<dbReference type="EMBL" id="CP011299">
    <property type="protein sequence ID" value="ANF17169.1"/>
    <property type="molecule type" value="Genomic_DNA"/>
</dbReference>
<dbReference type="InterPro" id="IPR011335">
    <property type="entry name" value="Restrct_endonuc-II-like"/>
</dbReference>